<dbReference type="Proteomes" id="UP000076842">
    <property type="component" value="Unassembled WGS sequence"/>
</dbReference>
<dbReference type="Pfam" id="PF13561">
    <property type="entry name" value="adh_short_C2"/>
    <property type="match status" value="1"/>
</dbReference>
<dbReference type="GO" id="GO:0016616">
    <property type="term" value="F:oxidoreductase activity, acting on the CH-OH group of donors, NAD or NADP as acceptor"/>
    <property type="evidence" value="ECO:0007669"/>
    <property type="project" value="UniProtKB-ARBA"/>
</dbReference>
<proteinExistence type="inferred from homology"/>
<protein>
    <submittedName>
        <fullName evidence="3">NAD(P)-binding protein</fullName>
    </submittedName>
</protein>
<accession>A0A165D0D3</accession>
<dbReference type="GO" id="GO:0050664">
    <property type="term" value="F:oxidoreductase activity, acting on NAD(P)H, oxygen as acceptor"/>
    <property type="evidence" value="ECO:0007669"/>
    <property type="project" value="TreeGrafter"/>
</dbReference>
<dbReference type="InterPro" id="IPR036291">
    <property type="entry name" value="NAD(P)-bd_dom_sf"/>
</dbReference>
<dbReference type="EMBL" id="KV424090">
    <property type="protein sequence ID" value="KZT51798.1"/>
    <property type="molecule type" value="Genomic_DNA"/>
</dbReference>
<dbReference type="OrthoDB" id="1933717at2759"/>
<evidence type="ECO:0000256" key="1">
    <source>
        <dbReference type="ARBA" id="ARBA00006484"/>
    </source>
</evidence>
<sequence>MHLQLDKSTVLVTGGTKGIGRSIVEHFLAEGANVAFCARTAADVTACLAEYRKAYPGLKIEGKTLDIDDLEAVKVWVNEVGEEFGGIDSVVSNVSAMTSANTVDSWKRMFHTDLLSVVVLLEAALPYLEKSTKSPSIITISSVSGVELDGTVPGPYGATKAALIHYTQQLAFVLAPKGIRANIVSPGNIYFKDGVWHKCEVQRPEAFARAMANNPLGRMGKPEEVAVQVVLCASPRSGFTSGANILVDGIEHKGVHF</sequence>
<dbReference type="Gene3D" id="3.40.50.720">
    <property type="entry name" value="NAD(P)-binding Rossmann-like Domain"/>
    <property type="match status" value="1"/>
</dbReference>
<gene>
    <name evidence="3" type="ORF">CALCODRAFT_503082</name>
</gene>
<evidence type="ECO:0000313" key="4">
    <source>
        <dbReference type="Proteomes" id="UP000076842"/>
    </source>
</evidence>
<dbReference type="PANTHER" id="PTHR43008:SF4">
    <property type="entry name" value="CHAIN DEHYDROGENASE, PUTATIVE (AFU_ORTHOLOGUE AFUA_4G08710)-RELATED"/>
    <property type="match status" value="1"/>
</dbReference>
<name>A0A165D0D3_9BASI</name>
<dbReference type="PRINTS" id="PR00080">
    <property type="entry name" value="SDRFAMILY"/>
</dbReference>
<dbReference type="SUPFAM" id="SSF51735">
    <property type="entry name" value="NAD(P)-binding Rossmann-fold domains"/>
    <property type="match status" value="1"/>
</dbReference>
<dbReference type="STRING" id="1353952.A0A165D0D3"/>
<dbReference type="InterPro" id="IPR002347">
    <property type="entry name" value="SDR_fam"/>
</dbReference>
<keyword evidence="4" id="KW-1185">Reference proteome</keyword>
<dbReference type="AlphaFoldDB" id="A0A165D0D3"/>
<keyword evidence="2" id="KW-0560">Oxidoreductase</keyword>
<dbReference type="PRINTS" id="PR00081">
    <property type="entry name" value="GDHRDH"/>
</dbReference>
<dbReference type="InParanoid" id="A0A165D0D3"/>
<organism evidence="3 4">
    <name type="scientific">Calocera cornea HHB12733</name>
    <dbReference type="NCBI Taxonomy" id="1353952"/>
    <lineage>
        <taxon>Eukaryota</taxon>
        <taxon>Fungi</taxon>
        <taxon>Dikarya</taxon>
        <taxon>Basidiomycota</taxon>
        <taxon>Agaricomycotina</taxon>
        <taxon>Dacrymycetes</taxon>
        <taxon>Dacrymycetales</taxon>
        <taxon>Dacrymycetaceae</taxon>
        <taxon>Calocera</taxon>
    </lineage>
</organism>
<dbReference type="FunFam" id="3.40.50.720:FF:000084">
    <property type="entry name" value="Short-chain dehydrogenase reductase"/>
    <property type="match status" value="1"/>
</dbReference>
<comment type="similarity">
    <text evidence="1">Belongs to the short-chain dehydrogenases/reductases (SDR) family.</text>
</comment>
<evidence type="ECO:0000256" key="2">
    <source>
        <dbReference type="ARBA" id="ARBA00023002"/>
    </source>
</evidence>
<dbReference type="CDD" id="cd05233">
    <property type="entry name" value="SDR_c"/>
    <property type="match status" value="1"/>
</dbReference>
<dbReference type="PANTHER" id="PTHR43008">
    <property type="entry name" value="BENZIL REDUCTASE"/>
    <property type="match status" value="1"/>
</dbReference>
<reference evidence="3 4" key="1">
    <citation type="journal article" date="2016" name="Mol. Biol. Evol.">
        <title>Comparative Genomics of Early-Diverging Mushroom-Forming Fungi Provides Insights into the Origins of Lignocellulose Decay Capabilities.</title>
        <authorList>
            <person name="Nagy L.G."/>
            <person name="Riley R."/>
            <person name="Tritt A."/>
            <person name="Adam C."/>
            <person name="Daum C."/>
            <person name="Floudas D."/>
            <person name="Sun H."/>
            <person name="Yadav J.S."/>
            <person name="Pangilinan J."/>
            <person name="Larsson K.H."/>
            <person name="Matsuura K."/>
            <person name="Barry K."/>
            <person name="Labutti K."/>
            <person name="Kuo R."/>
            <person name="Ohm R.A."/>
            <person name="Bhattacharya S.S."/>
            <person name="Shirouzu T."/>
            <person name="Yoshinaga Y."/>
            <person name="Martin F.M."/>
            <person name="Grigoriev I.V."/>
            <person name="Hibbett D.S."/>
        </authorList>
    </citation>
    <scope>NUCLEOTIDE SEQUENCE [LARGE SCALE GENOMIC DNA]</scope>
    <source>
        <strain evidence="3 4">HHB12733</strain>
    </source>
</reference>
<evidence type="ECO:0000313" key="3">
    <source>
        <dbReference type="EMBL" id="KZT51798.1"/>
    </source>
</evidence>